<accession>A0A1E5VZ49</accession>
<name>A0A1E5VZ49_9POAL</name>
<dbReference type="STRING" id="888268.A0A1E5VZ49"/>
<evidence type="ECO:0000313" key="3">
    <source>
        <dbReference type="Proteomes" id="UP000095767"/>
    </source>
</evidence>
<protein>
    <submittedName>
        <fullName evidence="2">Uncharacterized protein</fullName>
    </submittedName>
</protein>
<keyword evidence="3" id="KW-1185">Reference proteome</keyword>
<gene>
    <name evidence="2" type="ORF">BAE44_0008595</name>
</gene>
<reference evidence="2 3" key="1">
    <citation type="submission" date="2016-09" db="EMBL/GenBank/DDBJ databases">
        <title>The draft genome of Dichanthelium oligosanthes: A C3 panicoid grass species.</title>
        <authorList>
            <person name="Studer A.J."/>
            <person name="Schnable J.C."/>
            <person name="Brutnell T.P."/>
        </authorList>
    </citation>
    <scope>NUCLEOTIDE SEQUENCE [LARGE SCALE GENOMIC DNA]</scope>
    <source>
        <strain evidence="3">cv. Kellogg 1175</strain>
        <tissue evidence="2">Leaf</tissue>
    </source>
</reference>
<evidence type="ECO:0000313" key="2">
    <source>
        <dbReference type="EMBL" id="OEL30388.1"/>
    </source>
</evidence>
<organism evidence="2 3">
    <name type="scientific">Dichanthelium oligosanthes</name>
    <dbReference type="NCBI Taxonomy" id="888268"/>
    <lineage>
        <taxon>Eukaryota</taxon>
        <taxon>Viridiplantae</taxon>
        <taxon>Streptophyta</taxon>
        <taxon>Embryophyta</taxon>
        <taxon>Tracheophyta</taxon>
        <taxon>Spermatophyta</taxon>
        <taxon>Magnoliopsida</taxon>
        <taxon>Liliopsida</taxon>
        <taxon>Poales</taxon>
        <taxon>Poaceae</taxon>
        <taxon>PACMAD clade</taxon>
        <taxon>Panicoideae</taxon>
        <taxon>Panicodae</taxon>
        <taxon>Paniceae</taxon>
        <taxon>Dichantheliinae</taxon>
        <taxon>Dichanthelium</taxon>
    </lineage>
</organism>
<dbReference type="PANTHER" id="PTHR35164">
    <property type="entry name" value="EXPRESSED PROTEIN"/>
    <property type="match status" value="1"/>
</dbReference>
<feature type="compositionally biased region" description="Low complexity" evidence="1">
    <location>
        <begin position="61"/>
        <end position="72"/>
    </location>
</feature>
<sequence length="156" mass="17212">MQGKERSWKVVDDLSVALSDVTMEAMQVKAWLSEAQAELEGANAEDTGAGSRPRSPRLRGATRSACSSTACARLRRRSIGRARRTPSWRRGIGGAGAMQQQRVAQLEEELRTVRRRMLVNPEEVVQVLGKFQRRKPIAGGSIDVKPKIDEDSRIGA</sequence>
<dbReference type="Proteomes" id="UP000095767">
    <property type="component" value="Unassembled WGS sequence"/>
</dbReference>
<dbReference type="PANTHER" id="PTHR35164:SF14">
    <property type="entry name" value="OS04G0450900 PROTEIN"/>
    <property type="match status" value="1"/>
</dbReference>
<evidence type="ECO:0000256" key="1">
    <source>
        <dbReference type="SAM" id="MobiDB-lite"/>
    </source>
</evidence>
<comment type="caution">
    <text evidence="2">The sequence shown here is derived from an EMBL/GenBank/DDBJ whole genome shotgun (WGS) entry which is preliminary data.</text>
</comment>
<feature type="compositionally biased region" description="Basic and acidic residues" evidence="1">
    <location>
        <begin position="144"/>
        <end position="156"/>
    </location>
</feature>
<feature type="region of interest" description="Disordered" evidence="1">
    <location>
        <begin position="136"/>
        <end position="156"/>
    </location>
</feature>
<proteinExistence type="predicted"/>
<feature type="region of interest" description="Disordered" evidence="1">
    <location>
        <begin position="40"/>
        <end position="100"/>
    </location>
</feature>
<dbReference type="AlphaFoldDB" id="A0A1E5VZ49"/>
<feature type="compositionally biased region" description="Basic residues" evidence="1">
    <location>
        <begin position="73"/>
        <end position="87"/>
    </location>
</feature>
<dbReference type="EMBL" id="LWDX02025799">
    <property type="protein sequence ID" value="OEL30388.1"/>
    <property type="molecule type" value="Genomic_DNA"/>
</dbReference>